<feature type="compositionally biased region" description="Low complexity" evidence="1">
    <location>
        <begin position="57"/>
        <end position="67"/>
    </location>
</feature>
<evidence type="ECO:0000256" key="1">
    <source>
        <dbReference type="SAM" id="MobiDB-lite"/>
    </source>
</evidence>
<feature type="compositionally biased region" description="Acidic residues" evidence="1">
    <location>
        <begin position="92"/>
        <end position="125"/>
    </location>
</feature>
<feature type="compositionally biased region" description="Basic and acidic residues" evidence="1">
    <location>
        <begin position="73"/>
        <end position="83"/>
    </location>
</feature>
<accession>A0A0F9EQJ9</accession>
<name>A0A0F9EQJ9_9ZZZZ</name>
<organism evidence="2">
    <name type="scientific">marine sediment metagenome</name>
    <dbReference type="NCBI Taxonomy" id="412755"/>
    <lineage>
        <taxon>unclassified sequences</taxon>
        <taxon>metagenomes</taxon>
        <taxon>ecological metagenomes</taxon>
    </lineage>
</organism>
<proteinExistence type="predicted"/>
<dbReference type="EMBL" id="LAZR01035937">
    <property type="protein sequence ID" value="KKL26158.1"/>
    <property type="molecule type" value="Genomic_DNA"/>
</dbReference>
<comment type="caution">
    <text evidence="2">The sequence shown here is derived from an EMBL/GenBank/DDBJ whole genome shotgun (WGS) entry which is preliminary data.</text>
</comment>
<feature type="region of interest" description="Disordered" evidence="1">
    <location>
        <begin position="40"/>
        <end position="139"/>
    </location>
</feature>
<evidence type="ECO:0000313" key="2">
    <source>
        <dbReference type="EMBL" id="KKL26158.1"/>
    </source>
</evidence>
<dbReference type="AlphaFoldDB" id="A0A0F9EQJ9"/>
<reference evidence="2" key="1">
    <citation type="journal article" date="2015" name="Nature">
        <title>Complex archaea that bridge the gap between prokaryotes and eukaryotes.</title>
        <authorList>
            <person name="Spang A."/>
            <person name="Saw J.H."/>
            <person name="Jorgensen S.L."/>
            <person name="Zaremba-Niedzwiedzka K."/>
            <person name="Martijn J."/>
            <person name="Lind A.E."/>
            <person name="van Eijk R."/>
            <person name="Schleper C."/>
            <person name="Guy L."/>
            <person name="Ettema T.J."/>
        </authorList>
    </citation>
    <scope>NUCLEOTIDE SEQUENCE</scope>
</reference>
<sequence>MYKCETCDTELSVGCFATFPDGSRHARCHGCLAFCVIPADAPDPFDPSEYPATASDRPAVPVPARSAARTRRNRESPPERPAEEVTQPPAGDGDETGASDGDGDPGDEAAETADDGGDDEGDPDAETGGVVGETDPPTE</sequence>
<gene>
    <name evidence="2" type="ORF">LCGC14_2398090</name>
</gene>
<protein>
    <submittedName>
        <fullName evidence="2">Uncharacterized protein</fullName>
    </submittedName>
</protein>